<feature type="domain" description="RNA-binding S4" evidence="6">
    <location>
        <begin position="10"/>
        <end position="73"/>
    </location>
</feature>
<dbReference type="CDD" id="cd00165">
    <property type="entry name" value="S4"/>
    <property type="match status" value="1"/>
</dbReference>
<evidence type="ECO:0000256" key="5">
    <source>
        <dbReference type="SAM" id="MobiDB-lite"/>
    </source>
</evidence>
<evidence type="ECO:0000256" key="4">
    <source>
        <dbReference type="PROSITE-ProRule" id="PRU00182"/>
    </source>
</evidence>
<dbReference type="Gene3D" id="3.10.290.10">
    <property type="entry name" value="RNA-binding S4 domain"/>
    <property type="match status" value="1"/>
</dbReference>
<name>A0ABY4AQE5_9BURK</name>
<reference evidence="7 8" key="1">
    <citation type="submission" date="2020-11" db="EMBL/GenBank/DDBJ databases">
        <title>Algicoccus daihaiensis sp.nov., isolated from Daihai Lake in Inner Mongolia.</title>
        <authorList>
            <person name="Kai J."/>
        </authorList>
    </citation>
    <scope>NUCLEOTIDE SEQUENCE [LARGE SCALE GENOMIC DNA]</scope>
    <source>
        <strain evidence="8">f23</strain>
    </source>
</reference>
<dbReference type="InterPro" id="IPR025708">
    <property type="entry name" value="HSP15"/>
</dbReference>
<comment type="similarity">
    <text evidence="1">Belongs to the HSP15 family.</text>
</comment>
<dbReference type="PROSITE" id="PS50889">
    <property type="entry name" value="S4"/>
    <property type="match status" value="1"/>
</dbReference>
<evidence type="ECO:0000313" key="8">
    <source>
        <dbReference type="Proteomes" id="UP000831607"/>
    </source>
</evidence>
<feature type="compositionally biased region" description="Basic and acidic residues" evidence="5">
    <location>
        <begin position="101"/>
        <end position="114"/>
    </location>
</feature>
<dbReference type="InterPro" id="IPR036986">
    <property type="entry name" value="S4_RNA-bd_sf"/>
</dbReference>
<evidence type="ECO:0000313" key="7">
    <source>
        <dbReference type="EMBL" id="UOD51605.1"/>
    </source>
</evidence>
<evidence type="ECO:0000256" key="2">
    <source>
        <dbReference type="ARBA" id="ARBA00022884"/>
    </source>
</evidence>
<dbReference type="Pfam" id="PF01479">
    <property type="entry name" value="S4"/>
    <property type="match status" value="1"/>
</dbReference>
<accession>A0ABY4AQE5</accession>
<evidence type="ECO:0000256" key="3">
    <source>
        <dbReference type="ARBA" id="ARBA00023125"/>
    </source>
</evidence>
<protein>
    <submittedName>
        <fullName evidence="7">RNA-binding S4 domain-containing protein</fullName>
    </submittedName>
</protein>
<keyword evidence="2 4" id="KW-0694">RNA-binding</keyword>
<dbReference type="RefSeq" id="WP_369810243.1">
    <property type="nucleotide sequence ID" value="NZ_CP063982.1"/>
</dbReference>
<dbReference type="SMART" id="SM00363">
    <property type="entry name" value="S4"/>
    <property type="match status" value="1"/>
</dbReference>
<feature type="compositionally biased region" description="Basic and acidic residues" evidence="5">
    <location>
        <begin position="123"/>
        <end position="132"/>
    </location>
</feature>
<sequence length="132" mass="15321">MGLQASVQSVRLDKWLWAARFFKSRSLASEAIEMGRVHVNGDRVKPARLLKTGEKVRVLRGQERIEVFVRFLSDVRRSAPLAQLLYDETIESKAARQEASERRRLYAEPARELAGRPTKRNRRAIERFARDD</sequence>
<proteinExistence type="inferred from homology"/>
<dbReference type="PIRSF" id="PIRSF016821">
    <property type="entry name" value="HSP15"/>
    <property type="match status" value="1"/>
</dbReference>
<feature type="region of interest" description="Disordered" evidence="5">
    <location>
        <begin position="101"/>
        <end position="132"/>
    </location>
</feature>
<dbReference type="EMBL" id="CP063982">
    <property type="protein sequence ID" value="UOD51605.1"/>
    <property type="molecule type" value="Genomic_DNA"/>
</dbReference>
<gene>
    <name evidence="7" type="ORF">DHf2319_07115</name>
</gene>
<evidence type="ECO:0000259" key="6">
    <source>
        <dbReference type="SMART" id="SM00363"/>
    </source>
</evidence>
<evidence type="ECO:0000256" key="1">
    <source>
        <dbReference type="ARBA" id="ARBA00008396"/>
    </source>
</evidence>
<dbReference type="Proteomes" id="UP000831607">
    <property type="component" value="Chromosome"/>
</dbReference>
<organism evidence="7 8">
    <name type="scientific">Orrella daihaiensis</name>
    <dbReference type="NCBI Taxonomy" id="2782176"/>
    <lineage>
        <taxon>Bacteria</taxon>
        <taxon>Pseudomonadati</taxon>
        <taxon>Pseudomonadota</taxon>
        <taxon>Betaproteobacteria</taxon>
        <taxon>Burkholderiales</taxon>
        <taxon>Alcaligenaceae</taxon>
        <taxon>Orrella</taxon>
    </lineage>
</organism>
<keyword evidence="8" id="KW-1185">Reference proteome</keyword>
<dbReference type="InterPro" id="IPR002942">
    <property type="entry name" value="S4_RNA-bd"/>
</dbReference>
<keyword evidence="3" id="KW-0238">DNA-binding</keyword>
<dbReference type="SUPFAM" id="SSF55174">
    <property type="entry name" value="Alpha-L RNA-binding motif"/>
    <property type="match status" value="1"/>
</dbReference>